<proteinExistence type="inferred from homology"/>
<accession>A0A7K9U204</accession>
<dbReference type="GO" id="GO:0042776">
    <property type="term" value="P:proton motive force-driven mitochondrial ATP synthesis"/>
    <property type="evidence" value="ECO:0007669"/>
    <property type="project" value="TreeGrafter"/>
</dbReference>
<evidence type="ECO:0000256" key="19">
    <source>
        <dbReference type="SAM" id="Phobius"/>
    </source>
</evidence>
<evidence type="ECO:0000256" key="8">
    <source>
        <dbReference type="ARBA" id="ARBA00022792"/>
    </source>
</evidence>
<evidence type="ECO:0000256" key="18">
    <source>
        <dbReference type="ARBA" id="ARBA00070733"/>
    </source>
</evidence>
<evidence type="ECO:0000256" key="9">
    <source>
        <dbReference type="ARBA" id="ARBA00022989"/>
    </source>
</evidence>
<keyword evidence="8" id="KW-0999">Mitochondrion inner membrane</keyword>
<comment type="subcellular location">
    <subcellularLocation>
        <location evidence="1">Mitochondrion inner membrane</location>
        <topology evidence="1">Single-pass membrane protein</topology>
    </subcellularLocation>
</comment>
<evidence type="ECO:0000256" key="12">
    <source>
        <dbReference type="ARBA" id="ARBA00023128"/>
    </source>
</evidence>
<keyword evidence="13 19" id="KW-0472">Membrane</keyword>
<dbReference type="GO" id="GO:0045259">
    <property type="term" value="C:proton-transporting ATP synthase complex"/>
    <property type="evidence" value="ECO:0007669"/>
    <property type="project" value="UniProtKB-KW"/>
</dbReference>
<organism evidence="20 21">
    <name type="scientific">Chloroceryle aenea</name>
    <name type="common">American pygmy kingfisher</name>
    <dbReference type="NCBI Taxonomy" id="176938"/>
    <lineage>
        <taxon>Eukaryota</taxon>
        <taxon>Metazoa</taxon>
        <taxon>Chordata</taxon>
        <taxon>Craniata</taxon>
        <taxon>Vertebrata</taxon>
        <taxon>Euteleostomi</taxon>
        <taxon>Archelosauria</taxon>
        <taxon>Archosauria</taxon>
        <taxon>Dinosauria</taxon>
        <taxon>Saurischia</taxon>
        <taxon>Theropoda</taxon>
        <taxon>Coelurosauria</taxon>
        <taxon>Aves</taxon>
        <taxon>Neognathae</taxon>
        <taxon>Neoaves</taxon>
        <taxon>Telluraves</taxon>
        <taxon>Coraciimorphae</taxon>
        <taxon>Coraciiformes</taxon>
        <taxon>Cerylidae</taxon>
        <taxon>Chloroceryle</taxon>
    </lineage>
</organism>
<dbReference type="EMBL" id="VWZY01006934">
    <property type="protein sequence ID" value="NXI54815.1"/>
    <property type="molecule type" value="Genomic_DNA"/>
</dbReference>
<sequence length="50" mass="5921">RAGYDRYYNKYINVKKGGLAGVSMVLAGYVVVSYIWSYSHLKHDRHRKYH</sequence>
<evidence type="ECO:0000256" key="16">
    <source>
        <dbReference type="ARBA" id="ARBA00054012"/>
    </source>
</evidence>
<dbReference type="InterPro" id="IPR019344">
    <property type="entry name" value="F1F0-ATPsyn_F_prd"/>
</dbReference>
<keyword evidence="10" id="KW-0007">Acetylation</keyword>
<keyword evidence="14" id="KW-0066">ATP synthesis</keyword>
<evidence type="ECO:0000256" key="11">
    <source>
        <dbReference type="ARBA" id="ARBA00023065"/>
    </source>
</evidence>
<gene>
    <name evidence="20" type="primary">Atp5j2_0</name>
    <name evidence="20" type="ORF">CHLAEN_R06933</name>
</gene>
<dbReference type="Proteomes" id="UP000579406">
    <property type="component" value="Unassembled WGS sequence"/>
</dbReference>
<evidence type="ECO:0000256" key="1">
    <source>
        <dbReference type="ARBA" id="ARBA00004434"/>
    </source>
</evidence>
<comment type="function">
    <text evidence="16">Subunit f, of the mitochondrial membrane ATP synthase complex (F(1)F(0) ATP synthase or Complex V) that produces ATP from ADP in the presence of a proton gradient across the membrane which is generated by electron transport complexes of the respiratory chain. ATP synthase complex consist of a soluble F(1) head domain - the catalytic core - and a membrane F(1) domain - the membrane proton channel. These two domains are linked by a central stalk rotating inside the F(1) region and a stationary peripheral stalk. During catalysis, ATP synthesis in the catalytic domain of F(1) is coupled via a rotary mechanism of the central stalk subunits to proton translocation. In vivo, can only synthesize ATP although its ATP hydrolase activity can be activated artificially in vitro. Part of the complex F(0) domain.</text>
</comment>
<dbReference type="PANTHER" id="PTHR13080:SF16">
    <property type="entry name" value="ATP SYNTHASE SUBUNIT F, MITOCHONDRIAL"/>
    <property type="match status" value="1"/>
</dbReference>
<evidence type="ECO:0000256" key="3">
    <source>
        <dbReference type="ARBA" id="ARBA00022448"/>
    </source>
</evidence>
<keyword evidence="5" id="KW-0597">Phosphoprotein</keyword>
<feature type="non-terminal residue" evidence="20">
    <location>
        <position position="50"/>
    </location>
</feature>
<evidence type="ECO:0000313" key="21">
    <source>
        <dbReference type="Proteomes" id="UP000579406"/>
    </source>
</evidence>
<keyword evidence="11" id="KW-0406">Ion transport</keyword>
<evidence type="ECO:0000313" key="20">
    <source>
        <dbReference type="EMBL" id="NXI54815.1"/>
    </source>
</evidence>
<keyword evidence="3" id="KW-0813">Transport</keyword>
<name>A0A7K9U204_9AVES</name>
<dbReference type="PANTHER" id="PTHR13080">
    <property type="entry name" value="ATP SYNTHASE F CHAIN, MITOCHONDRIAL-RELATED"/>
    <property type="match status" value="1"/>
</dbReference>
<evidence type="ECO:0000256" key="4">
    <source>
        <dbReference type="ARBA" id="ARBA00022547"/>
    </source>
</evidence>
<comment type="similarity">
    <text evidence="2">Belongs to the ATPase F chain family.</text>
</comment>
<evidence type="ECO:0000256" key="6">
    <source>
        <dbReference type="ARBA" id="ARBA00022692"/>
    </source>
</evidence>
<keyword evidence="12" id="KW-0496">Mitochondrion</keyword>
<keyword evidence="6 19" id="KW-0812">Transmembrane</keyword>
<dbReference type="OrthoDB" id="8921675at2759"/>
<evidence type="ECO:0000256" key="17">
    <source>
        <dbReference type="ARBA" id="ARBA00064647"/>
    </source>
</evidence>
<feature type="transmembrane region" description="Helical" evidence="19">
    <location>
        <begin position="20"/>
        <end position="38"/>
    </location>
</feature>
<keyword evidence="21" id="KW-1185">Reference proteome</keyword>
<comment type="subunit">
    <text evidence="17">Component of the ATP synthase complex composed at least of ATP5F1A/subunit alpha, ATP5F1B/subunit beta, ATP5MC1/subunit c (homooctomer), MT-ATP6/subunit a, MT-ATP8/subunit 8, ATP5ME/subunit e, ATP5MF/subunit f, ATP5MG/subunit g, ATP5MK/subunit k, ATP5MJ/subunit j, ATP5F1C/subunit gamma, ATP5F1D/subunit delta, ATP5F1E/subunit epsilon, ATP5PF/subunit F6, ATP5PB/subunit b, ATP5PD/subunit d, ATP5PO/subunit OSCP. ATP synthase complex consists of a soluble F(1) head domain (subunits alpha(3) and beta(3)) - the catalytic core - and a membrane F(0) domain - the membrane proton channel (subunits c, a, 8, e, f, g, k and j). These two domains are linked by a central stalk (subunits gamma, delta, and epsilon) rotating inside the F1 region and a stationary peripheral stalk (subunits F6, b, d, and OSCP).</text>
</comment>
<dbReference type="GO" id="GO:0005743">
    <property type="term" value="C:mitochondrial inner membrane"/>
    <property type="evidence" value="ECO:0007669"/>
    <property type="project" value="UniProtKB-SubCell"/>
</dbReference>
<evidence type="ECO:0000256" key="7">
    <source>
        <dbReference type="ARBA" id="ARBA00022781"/>
    </source>
</evidence>
<evidence type="ECO:0000256" key="13">
    <source>
        <dbReference type="ARBA" id="ARBA00023136"/>
    </source>
</evidence>
<keyword evidence="7" id="KW-0375">Hydrogen ion transport</keyword>
<evidence type="ECO:0000256" key="10">
    <source>
        <dbReference type="ARBA" id="ARBA00022990"/>
    </source>
</evidence>
<reference evidence="20 21" key="1">
    <citation type="submission" date="2019-09" db="EMBL/GenBank/DDBJ databases">
        <title>Bird 10,000 Genomes (B10K) Project - Family phase.</title>
        <authorList>
            <person name="Zhang G."/>
        </authorList>
    </citation>
    <scope>NUCLEOTIDE SEQUENCE [LARGE SCALE GENOMIC DNA]</scope>
    <source>
        <strain evidence="20">B10K-DU-001-61</strain>
        <tissue evidence="20">Muscle</tissue>
    </source>
</reference>
<dbReference type="AlphaFoldDB" id="A0A7K9U204"/>
<dbReference type="GO" id="GO:0046933">
    <property type="term" value="F:proton-transporting ATP synthase activity, rotational mechanism"/>
    <property type="evidence" value="ECO:0007669"/>
    <property type="project" value="TreeGrafter"/>
</dbReference>
<evidence type="ECO:0000256" key="15">
    <source>
        <dbReference type="ARBA" id="ARBA00032201"/>
    </source>
</evidence>
<comment type="caution">
    <text evidence="20">The sequence shown here is derived from an EMBL/GenBank/DDBJ whole genome shotgun (WGS) entry which is preliminary data.</text>
</comment>
<evidence type="ECO:0000256" key="14">
    <source>
        <dbReference type="ARBA" id="ARBA00023310"/>
    </source>
</evidence>
<protein>
    <recommendedName>
        <fullName evidence="18">ATP synthase F(0) complex subunit f, mitochondrial</fullName>
    </recommendedName>
    <alternativeName>
        <fullName evidence="15">ATP synthase membrane subunit f</fullName>
    </alternativeName>
</protein>
<evidence type="ECO:0000256" key="2">
    <source>
        <dbReference type="ARBA" id="ARBA00005895"/>
    </source>
</evidence>
<feature type="non-terminal residue" evidence="20">
    <location>
        <position position="1"/>
    </location>
</feature>
<evidence type="ECO:0000256" key="5">
    <source>
        <dbReference type="ARBA" id="ARBA00022553"/>
    </source>
</evidence>
<keyword evidence="9 19" id="KW-1133">Transmembrane helix</keyword>
<keyword evidence="4" id="KW-0138">CF(0)</keyword>